<dbReference type="Proteomes" id="UP000277671">
    <property type="component" value="Unassembled WGS sequence"/>
</dbReference>
<proteinExistence type="predicted"/>
<reference evidence="1 2" key="1">
    <citation type="submission" date="2018-10" db="EMBL/GenBank/DDBJ databases">
        <title>Sequencing the genomes of 1000 actinobacteria strains.</title>
        <authorList>
            <person name="Klenk H.-P."/>
        </authorList>
    </citation>
    <scope>NUCLEOTIDE SEQUENCE [LARGE SCALE GENOMIC DNA]</scope>
    <source>
        <strain evidence="1 2">DSM 45175</strain>
    </source>
</reference>
<evidence type="ECO:0000313" key="1">
    <source>
        <dbReference type="EMBL" id="RKR89273.1"/>
    </source>
</evidence>
<dbReference type="AlphaFoldDB" id="A0A495JK29"/>
<comment type="caution">
    <text evidence="1">The sequence shown here is derived from an EMBL/GenBank/DDBJ whole genome shotgun (WGS) entry which is preliminary data.</text>
</comment>
<protein>
    <submittedName>
        <fullName evidence="1">Uncharacterized protein</fullName>
    </submittedName>
</protein>
<organism evidence="1 2">
    <name type="scientific">Micromonospora pisi</name>
    <dbReference type="NCBI Taxonomy" id="589240"/>
    <lineage>
        <taxon>Bacteria</taxon>
        <taxon>Bacillati</taxon>
        <taxon>Actinomycetota</taxon>
        <taxon>Actinomycetes</taxon>
        <taxon>Micromonosporales</taxon>
        <taxon>Micromonosporaceae</taxon>
        <taxon>Micromonospora</taxon>
    </lineage>
</organism>
<keyword evidence="2" id="KW-1185">Reference proteome</keyword>
<gene>
    <name evidence="1" type="ORF">BDK92_3617</name>
</gene>
<accession>A0A495JK29</accession>
<name>A0A495JK29_9ACTN</name>
<sequence length="31" mass="3571">MLSAVRPTPVFRFPMPIFGEVEQLNPQNAQR</sequence>
<evidence type="ECO:0000313" key="2">
    <source>
        <dbReference type="Proteomes" id="UP000277671"/>
    </source>
</evidence>
<dbReference type="EMBL" id="RBKT01000001">
    <property type="protein sequence ID" value="RKR89273.1"/>
    <property type="molecule type" value="Genomic_DNA"/>
</dbReference>